<gene>
    <name evidence="4" type="ORF">HN018_18125</name>
</gene>
<accession>A0A6M8HWK4</accession>
<dbReference type="InterPro" id="IPR016162">
    <property type="entry name" value="Ald_DH_N"/>
</dbReference>
<feature type="domain" description="Aldehyde dehydrogenase" evidence="3">
    <location>
        <begin position="22"/>
        <end position="475"/>
    </location>
</feature>
<dbReference type="Proteomes" id="UP000500767">
    <property type="component" value="Chromosome"/>
</dbReference>
<name>A0A6M8HWK4_9PROT</name>
<dbReference type="InterPro" id="IPR016160">
    <property type="entry name" value="Ald_DH_CS_CYS"/>
</dbReference>
<dbReference type="GO" id="GO:0016620">
    <property type="term" value="F:oxidoreductase activity, acting on the aldehyde or oxo group of donors, NAD or NADP as acceptor"/>
    <property type="evidence" value="ECO:0007669"/>
    <property type="project" value="InterPro"/>
</dbReference>
<evidence type="ECO:0000256" key="1">
    <source>
        <dbReference type="ARBA" id="ARBA00009986"/>
    </source>
</evidence>
<dbReference type="InterPro" id="IPR016163">
    <property type="entry name" value="Ald_DH_C"/>
</dbReference>
<dbReference type="FunFam" id="3.40.605.10:FF:000007">
    <property type="entry name" value="NAD/NADP-dependent betaine aldehyde dehydrogenase"/>
    <property type="match status" value="1"/>
</dbReference>
<comment type="similarity">
    <text evidence="1">Belongs to the aldehyde dehydrogenase family.</text>
</comment>
<dbReference type="Pfam" id="PF00171">
    <property type="entry name" value="Aldedh"/>
    <property type="match status" value="1"/>
</dbReference>
<keyword evidence="5" id="KW-1185">Reference proteome</keyword>
<dbReference type="Gene3D" id="3.40.309.10">
    <property type="entry name" value="Aldehyde Dehydrogenase, Chain A, domain 2"/>
    <property type="match status" value="1"/>
</dbReference>
<evidence type="ECO:0000313" key="5">
    <source>
        <dbReference type="Proteomes" id="UP000500767"/>
    </source>
</evidence>
<dbReference type="PROSITE" id="PS00070">
    <property type="entry name" value="ALDEHYDE_DEHYDR_CYS"/>
    <property type="match status" value="1"/>
</dbReference>
<dbReference type="EMBL" id="CP053708">
    <property type="protein sequence ID" value="QKE92782.1"/>
    <property type="molecule type" value="Genomic_DNA"/>
</dbReference>
<dbReference type="InterPro" id="IPR015590">
    <property type="entry name" value="Aldehyde_DH_dom"/>
</dbReference>
<evidence type="ECO:0000313" key="4">
    <source>
        <dbReference type="EMBL" id="QKE92782.1"/>
    </source>
</evidence>
<evidence type="ECO:0000259" key="3">
    <source>
        <dbReference type="Pfam" id="PF00171"/>
    </source>
</evidence>
<proteinExistence type="inferred from homology"/>
<reference evidence="4 5" key="1">
    <citation type="journal article" date="2014" name="World J. Microbiol. Biotechnol.">
        <title>Biodiversity and physiological characteristics of Antarctic and Arctic lichens-associated bacteria.</title>
        <authorList>
            <person name="Lee Y.M."/>
            <person name="Kim E.H."/>
            <person name="Lee H.K."/>
            <person name="Hong S.G."/>
        </authorList>
    </citation>
    <scope>NUCLEOTIDE SEQUENCE [LARGE SCALE GENOMIC DNA]</scope>
    <source>
        <strain evidence="4 5">PAMC 26569</strain>
    </source>
</reference>
<dbReference type="InterPro" id="IPR016161">
    <property type="entry name" value="Ald_DH/histidinol_DH"/>
</dbReference>
<dbReference type="PANTHER" id="PTHR43353">
    <property type="entry name" value="SUCCINATE-SEMIALDEHYDE DEHYDROGENASE, MITOCHONDRIAL"/>
    <property type="match status" value="1"/>
</dbReference>
<dbReference type="KEGG" id="lck:HN018_18125"/>
<dbReference type="Gene3D" id="3.40.605.10">
    <property type="entry name" value="Aldehyde Dehydrogenase, Chain A, domain 1"/>
    <property type="match status" value="1"/>
</dbReference>
<evidence type="ECO:0000256" key="2">
    <source>
        <dbReference type="ARBA" id="ARBA00023002"/>
    </source>
</evidence>
<dbReference type="AlphaFoldDB" id="A0A6M8HWK4"/>
<sequence length="481" mass="50861">MTGEQSPSILIDGIWSTDGAEGWFTVSNPATEQPLAQVATAGAAMVDRAVQAARRAFPAWRDLGPHKRATLLQALARVVDERRDAIARIMTAEQGKPLDEARGEVSKVARTFEFYAGEAVRLLGQTIPNEEKGFLSLVEKEPIGVAAAIAPWNYPVELIGWKLGAALAAGCTLVIKPSEYTPLSAVALIECVGLAGFPAGVVNLIQGAGPTGAALVSHPDIDKIAFTGSVSVGEDIFRTMGGIKSVSLELGGNCPMVVGASADVDAAVAGAVRRGFRNMGQICIAVNRIYVHRSLYERFLAGLVEGAGRLSIANGLERPDADLGPMTNIDGIRKVERHVADARERGARLLCGGGRPDGFSHGFFFQPTVFADCTPDTLVMSEETFGPVLGVAPFDTLDEVIAEANAGPYGLAAYVYARDVGEIFTLTRALCFGSIAVNNVDAGIMNAPYGGRKRSGIGYEHGREGMEGYLALKHVRLRHGA</sequence>
<organism evidence="4 5">
    <name type="scientific">Lichenicola cladoniae</name>
    <dbReference type="NCBI Taxonomy" id="1484109"/>
    <lineage>
        <taxon>Bacteria</taxon>
        <taxon>Pseudomonadati</taxon>
        <taxon>Pseudomonadota</taxon>
        <taxon>Alphaproteobacteria</taxon>
        <taxon>Acetobacterales</taxon>
        <taxon>Acetobacteraceae</taxon>
        <taxon>Lichenicola</taxon>
    </lineage>
</organism>
<keyword evidence="2" id="KW-0560">Oxidoreductase</keyword>
<dbReference type="InterPro" id="IPR050740">
    <property type="entry name" value="Aldehyde_DH_Superfamily"/>
</dbReference>
<dbReference type="SUPFAM" id="SSF53720">
    <property type="entry name" value="ALDH-like"/>
    <property type="match status" value="1"/>
</dbReference>
<dbReference type="PANTHER" id="PTHR43353:SF5">
    <property type="entry name" value="SUCCINATE-SEMIALDEHYDE DEHYDROGENASE, MITOCHONDRIAL"/>
    <property type="match status" value="1"/>
</dbReference>
<protein>
    <submittedName>
        <fullName evidence="4">Aldehyde dehydrogenase family protein</fullName>
    </submittedName>
</protein>